<feature type="transmembrane region" description="Helical" evidence="9">
    <location>
        <begin position="770"/>
        <end position="795"/>
    </location>
</feature>
<dbReference type="Pfam" id="PF00072">
    <property type="entry name" value="Response_reg"/>
    <property type="match status" value="1"/>
</dbReference>
<dbReference type="PROSITE" id="PS50110">
    <property type="entry name" value="RESPONSE_REGULATORY"/>
    <property type="match status" value="1"/>
</dbReference>
<keyword evidence="13" id="KW-0808">Transferase</keyword>
<dbReference type="Pfam" id="PF02518">
    <property type="entry name" value="HATPase_c"/>
    <property type="match status" value="1"/>
</dbReference>
<dbReference type="CDD" id="cd00082">
    <property type="entry name" value="HisKA"/>
    <property type="match status" value="1"/>
</dbReference>
<dbReference type="InterPro" id="IPR011006">
    <property type="entry name" value="CheY-like_superfamily"/>
</dbReference>
<dbReference type="InterPro" id="IPR015943">
    <property type="entry name" value="WD40/YVTN_repeat-like_dom_sf"/>
</dbReference>
<protein>
    <recommendedName>
        <fullName evidence="2">histidine kinase</fullName>
        <ecNumber evidence="2">2.7.13.3</ecNumber>
    </recommendedName>
</protein>
<dbReference type="Pfam" id="PF00512">
    <property type="entry name" value="HisKA"/>
    <property type="match status" value="1"/>
</dbReference>
<dbReference type="Gene3D" id="1.10.10.60">
    <property type="entry name" value="Homeodomain-like"/>
    <property type="match status" value="1"/>
</dbReference>
<dbReference type="InterPro" id="IPR036097">
    <property type="entry name" value="HisK_dim/P_sf"/>
</dbReference>
<dbReference type="SUPFAM" id="SSF55874">
    <property type="entry name" value="ATPase domain of HSP90 chaperone/DNA topoisomerase II/histidine kinase"/>
    <property type="match status" value="1"/>
</dbReference>
<dbReference type="InterPro" id="IPR036890">
    <property type="entry name" value="HATPase_C_sf"/>
</dbReference>
<dbReference type="EMBL" id="FQYU01000001">
    <property type="protein sequence ID" value="SHI54867.1"/>
    <property type="molecule type" value="Genomic_DNA"/>
</dbReference>
<feature type="region of interest" description="Disordered" evidence="8">
    <location>
        <begin position="1045"/>
        <end position="1078"/>
    </location>
</feature>
<keyword evidence="9" id="KW-0472">Membrane</keyword>
<keyword evidence="14" id="KW-1185">Reference proteome</keyword>
<dbReference type="InterPro" id="IPR005467">
    <property type="entry name" value="His_kinase_dom"/>
</dbReference>
<evidence type="ECO:0000256" key="6">
    <source>
        <dbReference type="ARBA" id="ARBA00023163"/>
    </source>
</evidence>
<evidence type="ECO:0000256" key="5">
    <source>
        <dbReference type="ARBA" id="ARBA00023125"/>
    </source>
</evidence>
<dbReference type="PANTHER" id="PTHR43547:SF2">
    <property type="entry name" value="HYBRID SIGNAL TRANSDUCTION HISTIDINE KINASE C"/>
    <property type="match status" value="1"/>
</dbReference>
<feature type="modified residue" description="4-aspartylphosphate" evidence="7">
    <location>
        <position position="1130"/>
    </location>
</feature>
<comment type="catalytic activity">
    <reaction evidence="1">
        <text>ATP + protein L-histidine = ADP + protein N-phospho-L-histidine.</text>
        <dbReference type="EC" id="2.7.13.3"/>
    </reaction>
</comment>
<dbReference type="PROSITE" id="PS01124">
    <property type="entry name" value="HTH_ARAC_FAMILY_2"/>
    <property type="match status" value="1"/>
</dbReference>
<dbReference type="STRING" id="192903.SAMN04488513_101608"/>
<dbReference type="Gene3D" id="2.130.10.10">
    <property type="entry name" value="YVTN repeat-like/Quinoprotein amine dehydrogenase"/>
    <property type="match status" value="2"/>
</dbReference>
<evidence type="ECO:0000256" key="9">
    <source>
        <dbReference type="SAM" id="Phobius"/>
    </source>
</evidence>
<gene>
    <name evidence="13" type="ORF">SAMN04488513_101608</name>
</gene>
<name>A0A1M6C1G9_9FLAO</name>
<evidence type="ECO:0000259" key="10">
    <source>
        <dbReference type="PROSITE" id="PS01124"/>
    </source>
</evidence>
<dbReference type="SUPFAM" id="SSF63829">
    <property type="entry name" value="Calcium-dependent phosphotriesterase"/>
    <property type="match status" value="3"/>
</dbReference>
<dbReference type="GO" id="GO:0043565">
    <property type="term" value="F:sequence-specific DNA binding"/>
    <property type="evidence" value="ECO:0007669"/>
    <property type="project" value="InterPro"/>
</dbReference>
<dbReference type="Pfam" id="PF07494">
    <property type="entry name" value="Reg_prop"/>
    <property type="match status" value="5"/>
</dbReference>
<evidence type="ECO:0000256" key="7">
    <source>
        <dbReference type="PROSITE-ProRule" id="PRU00169"/>
    </source>
</evidence>
<keyword evidence="9" id="KW-0812">Transmembrane</keyword>
<feature type="domain" description="HTH araC/xylS-type" evidence="10">
    <location>
        <begin position="1229"/>
        <end position="1328"/>
    </location>
</feature>
<evidence type="ECO:0000259" key="11">
    <source>
        <dbReference type="PROSITE" id="PS50109"/>
    </source>
</evidence>
<evidence type="ECO:0000313" key="13">
    <source>
        <dbReference type="EMBL" id="SHI54867.1"/>
    </source>
</evidence>
<dbReference type="SUPFAM" id="SSF46689">
    <property type="entry name" value="Homeodomain-like"/>
    <property type="match status" value="1"/>
</dbReference>
<evidence type="ECO:0000256" key="2">
    <source>
        <dbReference type="ARBA" id="ARBA00012438"/>
    </source>
</evidence>
<keyword evidence="5" id="KW-0238">DNA-binding</keyword>
<dbReference type="Pfam" id="PF07495">
    <property type="entry name" value="Y_Y_Y"/>
    <property type="match status" value="1"/>
</dbReference>
<dbReference type="PROSITE" id="PS00041">
    <property type="entry name" value="HTH_ARAC_FAMILY_1"/>
    <property type="match status" value="1"/>
</dbReference>
<dbReference type="SUPFAM" id="SSF47384">
    <property type="entry name" value="Homodimeric domain of signal transducing histidine kinase"/>
    <property type="match status" value="1"/>
</dbReference>
<dbReference type="InterPro" id="IPR009057">
    <property type="entry name" value="Homeodomain-like_sf"/>
</dbReference>
<keyword evidence="9" id="KW-1133">Transmembrane helix</keyword>
<feature type="domain" description="Histidine kinase" evidence="11">
    <location>
        <begin position="828"/>
        <end position="1040"/>
    </location>
</feature>
<dbReference type="Pfam" id="PF12833">
    <property type="entry name" value="HTH_18"/>
    <property type="match status" value="1"/>
</dbReference>
<dbReference type="GO" id="GO:0003700">
    <property type="term" value="F:DNA-binding transcription factor activity"/>
    <property type="evidence" value="ECO:0007669"/>
    <property type="project" value="InterPro"/>
</dbReference>
<dbReference type="InterPro" id="IPR003661">
    <property type="entry name" value="HisK_dim/P_dom"/>
</dbReference>
<keyword evidence="13" id="KW-0418">Kinase</keyword>
<keyword evidence="3 7" id="KW-0597">Phosphoprotein</keyword>
<evidence type="ECO:0000256" key="4">
    <source>
        <dbReference type="ARBA" id="ARBA00023015"/>
    </source>
</evidence>
<dbReference type="GO" id="GO:0000155">
    <property type="term" value="F:phosphorelay sensor kinase activity"/>
    <property type="evidence" value="ECO:0007669"/>
    <property type="project" value="InterPro"/>
</dbReference>
<dbReference type="Gene3D" id="2.60.40.10">
    <property type="entry name" value="Immunoglobulins"/>
    <property type="match status" value="1"/>
</dbReference>
<dbReference type="InterPro" id="IPR018060">
    <property type="entry name" value="HTH_AraC"/>
</dbReference>
<keyword evidence="6" id="KW-0804">Transcription</keyword>
<dbReference type="PANTHER" id="PTHR43547">
    <property type="entry name" value="TWO-COMPONENT HISTIDINE KINASE"/>
    <property type="match status" value="1"/>
</dbReference>
<reference evidence="14" key="1">
    <citation type="submission" date="2016-11" db="EMBL/GenBank/DDBJ databases">
        <authorList>
            <person name="Varghese N."/>
            <person name="Submissions S."/>
        </authorList>
    </citation>
    <scope>NUCLEOTIDE SEQUENCE [LARGE SCALE GENOMIC DNA]</scope>
    <source>
        <strain evidence="14">DSM 19858</strain>
    </source>
</reference>
<keyword evidence="4" id="KW-0805">Transcription regulation</keyword>
<dbReference type="SUPFAM" id="SSF52172">
    <property type="entry name" value="CheY-like"/>
    <property type="match status" value="1"/>
</dbReference>
<sequence>MIRAICLTIPCFLYSQSQITFRQLSGHQGLSQNSAVSVTQDSIGYLWIATQDGLNKYDGRQFTVFPFTFEDNTKPNYSKLGKVYKDREGGLWIIPSDRILRKFDYAEQTFGPVGELKDASVVFQDRSLDIWAGTFSHGLFKLEPRTGKFVQVAPFDGGQTPIYSISQQDPEHILLATNGRLIAFDKRSGRSEALVFKDRYGKEIRANFSDIETDPSGRQWIGSFGDGLFFRKKNDPTLHRISELPFTDPLPVNLNIEDLYLDSSDRLWVATYGRGLFLIDFRSSTIDRFVAEKHNPKALHYNDILCIYEDDSGIIWFGTDGAGLSYYDEYLEKFNSFTNYQTPEKISIDVVRSIAVDSNATVWVGTSGKGLTQYEPASNSWRTHTVDYSSENTLSSNRIMSLFVDRENELWIGTQGGGLDIREGQGGFVSYNNLSKPSLSANTVWCIYQDEQGRIWLGTREEGLIQFDKQKGEIKKYKHNPLDENSISSNNIRVITSDGKGNLWIGTETDGLVFFDTSQERFKSFKSSGREGFLTSNRIKSLYYDGSETLWVGTNGGGLNSLDIEKNQFKSFTVENGLANNVIYAILPDKSGNLWLSSNKGITKFGLPKSDSLPPHITNYTNYDGLATEFNTGAYYRGIDGTLYFGGLDGFYWFRPENLEENTTLPKTTITGFEVYGKAKSTVGTLDLPHDQNTVSVTFSSLQYSLPEKNEYRYRLLNYDEAWVDAGNKNFARYTRLPPGTYEFQVKSSNYDGVWNDVPASLSFTIKPPWYLTTFAKFGYFVTFVFVVLALYKYLKWRWRIKMSLQVKEEETLRLKKLNQLKSKLYTDISHEFRTPLTLIAGPIDAKLGEGRLSDEEYSNFSMIKRNTNRMIALVDQLLHLAKLEKGGFELKMNKGNIELFLKMLTASFEYHAQRKQIKYEVDIKDIGEAFYDEDALDKIVGNLLSNAFKHGIQGGLCRFEASKEGDHLKIHVKNEIAPGSDIDVEKLFTRFYQKDEFMEGAGVGLSLVRETVKLYKGKLEGVREGDNFISFRVLLPVFKTTDKPDKARGLSTDEPETDEVGYRQTKDGADTNNEGTDDRPILLIVEDHPEIREFLKSVWKEKYEVYEAADGQEGIDMALRIVPDLIVSDVRMPKINGIELCKRLKADERTSHIPIIVLTAGTGEDYEMRGLQSGADDFVEKPFKIRVLSKRVDNLIEGRRALRTKYSQELKLQASDMAITSTDELFLNKVQQLLDDKLGDPQFNAKVFSAHLGMSRMQLHRKLQAYTGLSTTEFIRSQRLKLATHILRTSDITVNEVAYAVGFNTPSYFIKCFKETYKTTPAEYLKAHS</sequence>
<organism evidence="13 14">
    <name type="scientific">Pseudozobellia thermophila</name>
    <dbReference type="NCBI Taxonomy" id="192903"/>
    <lineage>
        <taxon>Bacteria</taxon>
        <taxon>Pseudomonadati</taxon>
        <taxon>Bacteroidota</taxon>
        <taxon>Flavobacteriia</taxon>
        <taxon>Flavobacteriales</taxon>
        <taxon>Flavobacteriaceae</taxon>
        <taxon>Pseudozobellia</taxon>
    </lineage>
</organism>
<dbReference type="SMART" id="SM00342">
    <property type="entry name" value="HTH_ARAC"/>
    <property type="match status" value="1"/>
</dbReference>
<dbReference type="Proteomes" id="UP000184543">
    <property type="component" value="Unassembled WGS sequence"/>
</dbReference>
<feature type="domain" description="Response regulatory" evidence="12">
    <location>
        <begin position="1082"/>
        <end position="1197"/>
    </location>
</feature>
<dbReference type="Gene3D" id="1.10.287.130">
    <property type="match status" value="1"/>
</dbReference>
<dbReference type="EC" id="2.7.13.3" evidence="2"/>
<proteinExistence type="predicted"/>
<dbReference type="InterPro" id="IPR011110">
    <property type="entry name" value="Reg_prop"/>
</dbReference>
<feature type="compositionally biased region" description="Basic and acidic residues" evidence="8">
    <location>
        <begin position="1061"/>
        <end position="1070"/>
    </location>
</feature>
<evidence type="ECO:0000256" key="1">
    <source>
        <dbReference type="ARBA" id="ARBA00000085"/>
    </source>
</evidence>
<evidence type="ECO:0000256" key="3">
    <source>
        <dbReference type="ARBA" id="ARBA00022553"/>
    </source>
</evidence>
<evidence type="ECO:0000259" key="12">
    <source>
        <dbReference type="PROSITE" id="PS50110"/>
    </source>
</evidence>
<dbReference type="InterPro" id="IPR011123">
    <property type="entry name" value="Y_Y_Y"/>
</dbReference>
<evidence type="ECO:0000313" key="14">
    <source>
        <dbReference type="Proteomes" id="UP000184543"/>
    </source>
</evidence>
<dbReference type="SMART" id="SM00387">
    <property type="entry name" value="HATPase_c"/>
    <property type="match status" value="1"/>
</dbReference>
<dbReference type="InterPro" id="IPR003594">
    <property type="entry name" value="HATPase_dom"/>
</dbReference>
<dbReference type="InterPro" id="IPR018062">
    <property type="entry name" value="HTH_AraC-typ_CS"/>
</dbReference>
<dbReference type="SMART" id="SM00448">
    <property type="entry name" value="REC"/>
    <property type="match status" value="1"/>
</dbReference>
<accession>A0A1M6C1G9</accession>
<dbReference type="Gene3D" id="3.30.565.10">
    <property type="entry name" value="Histidine kinase-like ATPase, C-terminal domain"/>
    <property type="match status" value="1"/>
</dbReference>
<dbReference type="InterPro" id="IPR013783">
    <property type="entry name" value="Ig-like_fold"/>
</dbReference>
<dbReference type="SMART" id="SM00388">
    <property type="entry name" value="HisKA"/>
    <property type="match status" value="1"/>
</dbReference>
<dbReference type="Gene3D" id="3.40.50.2300">
    <property type="match status" value="1"/>
</dbReference>
<dbReference type="PROSITE" id="PS50109">
    <property type="entry name" value="HIS_KIN"/>
    <property type="match status" value="1"/>
</dbReference>
<dbReference type="InterPro" id="IPR001789">
    <property type="entry name" value="Sig_transdc_resp-reg_receiver"/>
</dbReference>
<evidence type="ECO:0000256" key="8">
    <source>
        <dbReference type="SAM" id="MobiDB-lite"/>
    </source>
</evidence>